<name>A0A1U7VG97_NICSY</name>
<protein>
    <submittedName>
        <fullName evidence="3">Uncharacterized protein LOC104213542</fullName>
    </submittedName>
</protein>
<evidence type="ECO:0000313" key="3">
    <source>
        <dbReference type="RefSeq" id="XP_009761359.1"/>
    </source>
</evidence>
<accession>A0A1U7VG97</accession>
<dbReference type="OrthoDB" id="1319156at2759"/>
<keyword evidence="2" id="KW-1185">Reference proteome</keyword>
<evidence type="ECO:0000313" key="2">
    <source>
        <dbReference type="Proteomes" id="UP000189701"/>
    </source>
</evidence>
<dbReference type="AlphaFoldDB" id="A0A1U7VG97"/>
<dbReference type="eggNOG" id="ENOG502R83Y">
    <property type="taxonomic scope" value="Eukaryota"/>
</dbReference>
<proteinExistence type="predicted"/>
<reference evidence="3" key="2">
    <citation type="submission" date="2025-08" db="UniProtKB">
        <authorList>
            <consortium name="RefSeq"/>
        </authorList>
    </citation>
    <scope>IDENTIFICATION</scope>
    <source>
        <tissue evidence="3">Leaf</tissue>
    </source>
</reference>
<sequence length="259" mass="29835">MRRRVKKFNLPLKKRMLKRKEMIVVKKKHRRMRRREKIQSPVEDENVIKERDNCCEEGGEPAEYVNVGDSDESRCDKREVTLDDFELPENFSQIVKFGELNQDETTLVHQGRTRQPGKHARSLFLPIFNSGGNTFVGPPIFQIKHPFTGIIGQNVDPELLDEFNNWLYLGTDKSSRSDCGVYVAAFAEYVNIGELSISKEDLSSIDQHRGRYGALLWDYARKKRDIGAISESEVTGILARRKGPPAANERTKLRKKKKN</sequence>
<gene>
    <name evidence="3" type="primary">LOC104213542</name>
</gene>
<evidence type="ECO:0000256" key="1">
    <source>
        <dbReference type="SAM" id="MobiDB-lite"/>
    </source>
</evidence>
<feature type="region of interest" description="Disordered" evidence="1">
    <location>
        <begin position="240"/>
        <end position="259"/>
    </location>
</feature>
<dbReference type="Proteomes" id="UP000189701">
    <property type="component" value="Unplaced"/>
</dbReference>
<dbReference type="RefSeq" id="XP_009761359.1">
    <property type="nucleotide sequence ID" value="XM_009763057.1"/>
</dbReference>
<organism evidence="2 3">
    <name type="scientific">Nicotiana sylvestris</name>
    <name type="common">Wood tobacco</name>
    <name type="synonym">South American tobacco</name>
    <dbReference type="NCBI Taxonomy" id="4096"/>
    <lineage>
        <taxon>Eukaryota</taxon>
        <taxon>Viridiplantae</taxon>
        <taxon>Streptophyta</taxon>
        <taxon>Embryophyta</taxon>
        <taxon>Tracheophyta</taxon>
        <taxon>Spermatophyta</taxon>
        <taxon>Magnoliopsida</taxon>
        <taxon>eudicotyledons</taxon>
        <taxon>Gunneridae</taxon>
        <taxon>Pentapetalae</taxon>
        <taxon>asterids</taxon>
        <taxon>lamiids</taxon>
        <taxon>Solanales</taxon>
        <taxon>Solanaceae</taxon>
        <taxon>Nicotianoideae</taxon>
        <taxon>Nicotianeae</taxon>
        <taxon>Nicotiana</taxon>
    </lineage>
</organism>
<dbReference type="PANTHER" id="PTHR33022">
    <property type="entry name" value="DUF1985 DOMAIN-CONTAINING PROTEIN"/>
    <property type="match status" value="1"/>
</dbReference>
<dbReference type="PANTHER" id="PTHR33022:SF21">
    <property type="entry name" value="UBIQUITIN-LIKE PROTEASE FAMILY PROFILE DOMAIN-CONTAINING PROTEIN"/>
    <property type="match status" value="1"/>
</dbReference>
<reference evidence="2" key="1">
    <citation type="journal article" date="2013" name="Genome Biol.">
        <title>Reference genomes and transcriptomes of Nicotiana sylvestris and Nicotiana tomentosiformis.</title>
        <authorList>
            <person name="Sierro N."/>
            <person name="Battey J.N."/>
            <person name="Ouadi S."/>
            <person name="Bovet L."/>
            <person name="Goepfert S."/>
            <person name="Bakaher N."/>
            <person name="Peitsch M.C."/>
            <person name="Ivanov N.V."/>
        </authorList>
    </citation>
    <scope>NUCLEOTIDE SEQUENCE [LARGE SCALE GENOMIC DNA]</scope>
</reference>